<dbReference type="EMBL" id="JBHRXP010000007">
    <property type="protein sequence ID" value="MFC3581708.1"/>
    <property type="molecule type" value="Genomic_DNA"/>
</dbReference>
<organism evidence="5 6">
    <name type="scientific">Sphingomonas hylomeconis</name>
    <dbReference type="NCBI Taxonomy" id="1395958"/>
    <lineage>
        <taxon>Bacteria</taxon>
        <taxon>Pseudomonadati</taxon>
        <taxon>Pseudomonadota</taxon>
        <taxon>Alphaproteobacteria</taxon>
        <taxon>Sphingomonadales</taxon>
        <taxon>Sphingomonadaceae</taxon>
        <taxon>Sphingomonas</taxon>
    </lineage>
</organism>
<evidence type="ECO:0000313" key="6">
    <source>
        <dbReference type="Proteomes" id="UP001595713"/>
    </source>
</evidence>
<keyword evidence="6" id="KW-1185">Reference proteome</keyword>
<comment type="similarity">
    <text evidence="3">Belongs to the HAD-like hydrolase superfamily. CbbY/CbbZ/Gph/YieH family.</text>
</comment>
<comment type="catalytic activity">
    <reaction evidence="1">
        <text>2-phosphoglycolate + H2O = glycolate + phosphate</text>
        <dbReference type="Rhea" id="RHEA:14369"/>
        <dbReference type="ChEBI" id="CHEBI:15377"/>
        <dbReference type="ChEBI" id="CHEBI:29805"/>
        <dbReference type="ChEBI" id="CHEBI:43474"/>
        <dbReference type="ChEBI" id="CHEBI:58033"/>
        <dbReference type="EC" id="3.1.3.18"/>
    </reaction>
</comment>
<proteinExistence type="inferred from homology"/>
<dbReference type="SUPFAM" id="SSF56784">
    <property type="entry name" value="HAD-like"/>
    <property type="match status" value="1"/>
</dbReference>
<dbReference type="PANTHER" id="PTHR43434">
    <property type="entry name" value="PHOSPHOGLYCOLATE PHOSPHATASE"/>
    <property type="match status" value="1"/>
</dbReference>
<evidence type="ECO:0000256" key="1">
    <source>
        <dbReference type="ARBA" id="ARBA00000830"/>
    </source>
</evidence>
<name>A0ABV7SYK3_9SPHN</name>
<evidence type="ECO:0000256" key="4">
    <source>
        <dbReference type="ARBA" id="ARBA00013078"/>
    </source>
</evidence>
<reference evidence="6" key="1">
    <citation type="journal article" date="2019" name="Int. J. Syst. Evol. Microbiol.">
        <title>The Global Catalogue of Microorganisms (GCM) 10K type strain sequencing project: providing services to taxonomists for standard genome sequencing and annotation.</title>
        <authorList>
            <consortium name="The Broad Institute Genomics Platform"/>
            <consortium name="The Broad Institute Genome Sequencing Center for Infectious Disease"/>
            <person name="Wu L."/>
            <person name="Ma J."/>
        </authorList>
    </citation>
    <scope>NUCLEOTIDE SEQUENCE [LARGE SCALE GENOMIC DNA]</scope>
    <source>
        <strain evidence="6">KCTC 42739</strain>
    </source>
</reference>
<dbReference type="SFLD" id="SFLDG01129">
    <property type="entry name" value="C1.5:_HAD__Beta-PGM__Phosphata"/>
    <property type="match status" value="1"/>
</dbReference>
<dbReference type="Proteomes" id="UP001595713">
    <property type="component" value="Unassembled WGS sequence"/>
</dbReference>
<dbReference type="InterPro" id="IPR036412">
    <property type="entry name" value="HAD-like_sf"/>
</dbReference>
<dbReference type="InterPro" id="IPR023198">
    <property type="entry name" value="PGP-like_dom2"/>
</dbReference>
<evidence type="ECO:0000313" key="5">
    <source>
        <dbReference type="EMBL" id="MFC3581708.1"/>
    </source>
</evidence>
<keyword evidence="5" id="KW-0378">Hydrolase</keyword>
<dbReference type="Gene3D" id="1.10.150.240">
    <property type="entry name" value="Putative phosphatase, domain 2"/>
    <property type="match status" value="1"/>
</dbReference>
<dbReference type="RefSeq" id="WP_261292456.1">
    <property type="nucleotide sequence ID" value="NZ_JANQBK010000001.1"/>
</dbReference>
<gene>
    <name evidence="5" type="ORF">ACFONA_16175</name>
</gene>
<evidence type="ECO:0000256" key="2">
    <source>
        <dbReference type="ARBA" id="ARBA00004818"/>
    </source>
</evidence>
<protein>
    <recommendedName>
        <fullName evidence="4">phosphoglycolate phosphatase</fullName>
        <ecNumber evidence="4">3.1.3.18</ecNumber>
    </recommendedName>
</protein>
<dbReference type="InterPro" id="IPR023214">
    <property type="entry name" value="HAD_sf"/>
</dbReference>
<comment type="pathway">
    <text evidence="2">Organic acid metabolism; glycolate biosynthesis; glycolate from 2-phosphoglycolate: step 1/1.</text>
</comment>
<accession>A0ABV7SYK3</accession>
<dbReference type="NCBIfam" id="TIGR01549">
    <property type="entry name" value="HAD-SF-IA-v1"/>
    <property type="match status" value="1"/>
</dbReference>
<dbReference type="EC" id="3.1.3.18" evidence="4"/>
<dbReference type="SFLD" id="SFLDS00003">
    <property type="entry name" value="Haloacid_Dehalogenase"/>
    <property type="match status" value="1"/>
</dbReference>
<dbReference type="PANTHER" id="PTHR43434:SF1">
    <property type="entry name" value="PHOSPHOGLYCOLATE PHOSPHATASE"/>
    <property type="match status" value="1"/>
</dbReference>
<dbReference type="Gene3D" id="3.40.50.1000">
    <property type="entry name" value="HAD superfamily/HAD-like"/>
    <property type="match status" value="1"/>
</dbReference>
<dbReference type="GO" id="GO:0016787">
    <property type="term" value="F:hydrolase activity"/>
    <property type="evidence" value="ECO:0007669"/>
    <property type="project" value="UniProtKB-KW"/>
</dbReference>
<dbReference type="InterPro" id="IPR050155">
    <property type="entry name" value="HAD-like_hydrolase_sf"/>
</dbReference>
<evidence type="ECO:0000256" key="3">
    <source>
        <dbReference type="ARBA" id="ARBA00006171"/>
    </source>
</evidence>
<sequence length="228" mass="24236">MSNFPFAIVGFDLDGTFIDTAGDLTAAVNETLTFAGRPTLSIAQVETMIGGGAKHMLTLGLEATGGCTPEAFRPLYKRMLAHYEAHIAVQSRPYPGALEALDRFDALGVKVAIVTNKFESMARKLLGELGLLDRFATLIGGDTLGKGLSKPHRAPIDAMIGRLGGEVGVTRTAFVGDSIYDMMAARNAGIPGIAVSFGFLHQPIEELGADAIIDRYDELIPTLQRLAA</sequence>
<dbReference type="InterPro" id="IPR006439">
    <property type="entry name" value="HAD-SF_hydro_IA"/>
</dbReference>
<dbReference type="Pfam" id="PF00702">
    <property type="entry name" value="Hydrolase"/>
    <property type="match status" value="1"/>
</dbReference>
<comment type="caution">
    <text evidence="5">The sequence shown here is derived from an EMBL/GenBank/DDBJ whole genome shotgun (WGS) entry which is preliminary data.</text>
</comment>